<comment type="caution">
    <text evidence="3">The sequence shown here is derived from an EMBL/GenBank/DDBJ whole genome shotgun (WGS) entry which is preliminary data.</text>
</comment>
<feature type="transmembrane region" description="Helical" evidence="2">
    <location>
        <begin position="132"/>
        <end position="150"/>
    </location>
</feature>
<feature type="compositionally biased region" description="Low complexity" evidence="1">
    <location>
        <begin position="213"/>
        <end position="224"/>
    </location>
</feature>
<feature type="transmembrane region" description="Helical" evidence="2">
    <location>
        <begin position="21"/>
        <end position="42"/>
    </location>
</feature>
<dbReference type="EMBL" id="NAJM01000008">
    <property type="protein sequence ID" value="RVX73457.1"/>
    <property type="molecule type" value="Genomic_DNA"/>
</dbReference>
<reference evidence="3 4" key="1">
    <citation type="submission" date="2017-03" db="EMBL/GenBank/DDBJ databases">
        <title>Genomes of endolithic fungi from Antarctica.</title>
        <authorList>
            <person name="Coleine C."/>
            <person name="Masonjones S."/>
            <person name="Stajich J.E."/>
        </authorList>
    </citation>
    <scope>NUCLEOTIDE SEQUENCE [LARGE SCALE GENOMIC DNA]</scope>
    <source>
        <strain evidence="3 4">CCFEE 6314</strain>
    </source>
</reference>
<accession>A0A438NCE6</accession>
<evidence type="ECO:0000313" key="3">
    <source>
        <dbReference type="EMBL" id="RVX73457.1"/>
    </source>
</evidence>
<feature type="compositionally biased region" description="Low complexity" evidence="1">
    <location>
        <begin position="233"/>
        <end position="249"/>
    </location>
</feature>
<evidence type="ECO:0008006" key="5">
    <source>
        <dbReference type="Google" id="ProtNLM"/>
    </source>
</evidence>
<dbReference type="VEuPathDB" id="FungiDB:PV10_02804"/>
<evidence type="ECO:0000256" key="1">
    <source>
        <dbReference type="SAM" id="MobiDB-lite"/>
    </source>
</evidence>
<keyword evidence="2" id="KW-1133">Transmembrane helix</keyword>
<keyword evidence="2" id="KW-0812">Transmembrane</keyword>
<feature type="transmembrane region" description="Helical" evidence="2">
    <location>
        <begin position="81"/>
        <end position="106"/>
    </location>
</feature>
<name>A0A438NCE6_EXOME</name>
<keyword evidence="2" id="KW-0472">Membrane</keyword>
<evidence type="ECO:0000256" key="2">
    <source>
        <dbReference type="SAM" id="Phobius"/>
    </source>
</evidence>
<organism evidence="3 4">
    <name type="scientific">Exophiala mesophila</name>
    <name type="common">Black yeast-like fungus</name>
    <dbReference type="NCBI Taxonomy" id="212818"/>
    <lineage>
        <taxon>Eukaryota</taxon>
        <taxon>Fungi</taxon>
        <taxon>Dikarya</taxon>
        <taxon>Ascomycota</taxon>
        <taxon>Pezizomycotina</taxon>
        <taxon>Eurotiomycetes</taxon>
        <taxon>Chaetothyriomycetidae</taxon>
        <taxon>Chaetothyriales</taxon>
        <taxon>Herpotrichiellaceae</taxon>
        <taxon>Exophiala</taxon>
    </lineage>
</organism>
<gene>
    <name evidence="3" type="ORF">B0A52_03099</name>
</gene>
<feature type="region of interest" description="Disordered" evidence="1">
    <location>
        <begin position="177"/>
        <end position="259"/>
    </location>
</feature>
<evidence type="ECO:0000313" key="4">
    <source>
        <dbReference type="Proteomes" id="UP000288859"/>
    </source>
</evidence>
<protein>
    <recommendedName>
        <fullName evidence="5">MARVEL domain-containing protein</fullName>
    </recommendedName>
</protein>
<dbReference type="AlphaFoldDB" id="A0A438NCE6"/>
<dbReference type="OrthoDB" id="5344006at2759"/>
<dbReference type="Proteomes" id="UP000288859">
    <property type="component" value="Unassembled WGS sequence"/>
</dbReference>
<sequence length="259" mass="28842">MARVKNRPQAYFPMSFHLVRGIAFVCQAIVAGILIWFCLRLRDDGFKLPWTLLIVLAASLLSITTLIITSIFYCCSFLSPLFNLIINSTVLLVQLVGFGLLTYNIFGTLGHSCSRSNWASSKGVTICQIYKAFYSFLIFAMLAQIALIVLDVRSRREQTRLGKYGNIEESNSRDVKMDRLNGSGTAHAHQPSHASSVDTVPYGIQYGDQPTRPAAYQPPSYAPQDSRVRMDDFGGYNNGYNDYGHQQQSGYGGAGYGYR</sequence>
<feature type="transmembrane region" description="Helical" evidence="2">
    <location>
        <begin position="48"/>
        <end position="74"/>
    </location>
</feature>
<feature type="compositionally biased region" description="Gly residues" evidence="1">
    <location>
        <begin position="250"/>
        <end position="259"/>
    </location>
</feature>
<proteinExistence type="predicted"/>